<organism evidence="2">
    <name type="scientific">Setaria italica</name>
    <name type="common">Foxtail millet</name>
    <name type="synonym">Panicum italicum</name>
    <dbReference type="NCBI Taxonomy" id="4555"/>
    <lineage>
        <taxon>Eukaryota</taxon>
        <taxon>Viridiplantae</taxon>
        <taxon>Streptophyta</taxon>
        <taxon>Embryophyta</taxon>
        <taxon>Tracheophyta</taxon>
        <taxon>Spermatophyta</taxon>
        <taxon>Magnoliopsida</taxon>
        <taxon>Liliopsida</taxon>
        <taxon>Poales</taxon>
        <taxon>Poaceae</taxon>
        <taxon>PACMAD clade</taxon>
        <taxon>Panicoideae</taxon>
        <taxon>Panicodae</taxon>
        <taxon>Paniceae</taxon>
        <taxon>Cenchrinae</taxon>
        <taxon>Setaria</taxon>
    </lineage>
</organism>
<protein>
    <submittedName>
        <fullName evidence="2">Uncharacterized protein</fullName>
    </submittedName>
</protein>
<evidence type="ECO:0000256" key="1">
    <source>
        <dbReference type="SAM" id="MobiDB-lite"/>
    </source>
</evidence>
<dbReference type="AlphaFoldDB" id="A0A368QKP9"/>
<feature type="region of interest" description="Disordered" evidence="1">
    <location>
        <begin position="1"/>
        <end position="57"/>
    </location>
</feature>
<feature type="compositionally biased region" description="Basic residues" evidence="1">
    <location>
        <begin position="1"/>
        <end position="12"/>
    </location>
</feature>
<name>A0A368QKP9_SETIT</name>
<reference evidence="2" key="1">
    <citation type="journal article" date="2012" name="Nat. Biotechnol.">
        <title>Reference genome sequence of the model plant Setaria.</title>
        <authorList>
            <person name="Bennetzen J.L."/>
            <person name="Schmutz J."/>
            <person name="Wang H."/>
            <person name="Percifield R."/>
            <person name="Hawkins J."/>
            <person name="Pontaroli A.C."/>
            <person name="Estep M."/>
            <person name="Feng L."/>
            <person name="Vaughn J.N."/>
            <person name="Grimwood J."/>
            <person name="Jenkins J."/>
            <person name="Barry K."/>
            <person name="Lindquist E."/>
            <person name="Hellsten U."/>
            <person name="Deshpande S."/>
            <person name="Wang X."/>
            <person name="Wu X."/>
            <person name="Mitros T."/>
            <person name="Triplett J."/>
            <person name="Yang X."/>
            <person name="Ye C.Y."/>
            <person name="Mauro-Herrera M."/>
            <person name="Wang L."/>
            <person name="Li P."/>
            <person name="Sharma M."/>
            <person name="Sharma R."/>
            <person name="Ronald P.C."/>
            <person name="Panaud O."/>
            <person name="Kellogg E.A."/>
            <person name="Brutnell T.P."/>
            <person name="Doust A.N."/>
            <person name="Tuskan G.A."/>
            <person name="Rokhsar D."/>
            <person name="Devos K.M."/>
        </authorList>
    </citation>
    <scope>NUCLEOTIDE SEQUENCE [LARGE SCALE GENOMIC DNA]</scope>
    <source>
        <strain evidence="2">Yugu1</strain>
    </source>
</reference>
<feature type="compositionally biased region" description="Basic residues" evidence="1">
    <location>
        <begin position="24"/>
        <end position="52"/>
    </location>
</feature>
<gene>
    <name evidence="2" type="ORF">SETIT_3G302700v2</name>
</gene>
<evidence type="ECO:0000313" key="2">
    <source>
        <dbReference type="EMBL" id="RCV18462.1"/>
    </source>
</evidence>
<sequence length="113" mass="12307">MAARRRGKRGRGAGRAGARTSRVLARRGTHIGRGGGRRRRKGAWGIQRRRREGRGGEGACGVWCFGDVKRKRRGRKLGGGGGALTQHGRSRARRVTAEVCWADLVDRGRGLPP</sequence>
<proteinExistence type="predicted"/>
<accession>A0A368QKP9</accession>
<feature type="region of interest" description="Disordered" evidence="1">
    <location>
        <begin position="73"/>
        <end position="92"/>
    </location>
</feature>
<dbReference type="EMBL" id="CM003530">
    <property type="protein sequence ID" value="RCV18462.1"/>
    <property type="molecule type" value="Genomic_DNA"/>
</dbReference>
<reference evidence="2" key="2">
    <citation type="submission" date="2015-07" db="EMBL/GenBank/DDBJ databases">
        <authorList>
            <person name="Noorani M."/>
        </authorList>
    </citation>
    <scope>NUCLEOTIDE SEQUENCE</scope>
    <source>
        <strain evidence="2">Yugu1</strain>
    </source>
</reference>